<protein>
    <submittedName>
        <fullName evidence="1">Uncharacterized protein</fullName>
    </submittedName>
</protein>
<proteinExistence type="predicted"/>
<evidence type="ECO:0000313" key="1">
    <source>
        <dbReference type="EMBL" id="MCZ8373653.1"/>
    </source>
</evidence>
<gene>
    <name evidence="1" type="ORF">O6P32_13195</name>
</gene>
<accession>A0ABT4PKQ5</accession>
<dbReference type="Proteomes" id="UP001141933">
    <property type="component" value="Unassembled WGS sequence"/>
</dbReference>
<organism evidence="1 2">
    <name type="scientific">Phocaeicola acetigenes</name>
    <dbReference type="NCBI Taxonomy" id="3016083"/>
    <lineage>
        <taxon>Bacteria</taxon>
        <taxon>Pseudomonadati</taxon>
        <taxon>Bacteroidota</taxon>
        <taxon>Bacteroidia</taxon>
        <taxon>Bacteroidales</taxon>
        <taxon>Bacteroidaceae</taxon>
        <taxon>Phocaeicola</taxon>
    </lineage>
</organism>
<reference evidence="1" key="1">
    <citation type="submission" date="2022-12" db="EMBL/GenBank/DDBJ databases">
        <title>Phocaeicola acetigenes sp. nov., isolated feces from a healthy human.</title>
        <authorList>
            <person name="Do H."/>
            <person name="Ha Y.B."/>
            <person name="Kim J.-S."/>
            <person name="Suh M.K."/>
            <person name="Kim H.S."/>
            <person name="Lee J.-S."/>
        </authorList>
    </citation>
    <scope>NUCLEOTIDE SEQUENCE</scope>
    <source>
        <strain evidence="1">KGMB11183</strain>
    </source>
</reference>
<evidence type="ECO:0000313" key="2">
    <source>
        <dbReference type="Proteomes" id="UP001141933"/>
    </source>
</evidence>
<name>A0ABT4PKQ5_9BACT</name>
<comment type="caution">
    <text evidence="1">The sequence shown here is derived from an EMBL/GenBank/DDBJ whole genome shotgun (WGS) entry which is preliminary data.</text>
</comment>
<sequence>MRKSEFSGVTVEYPDMIAFAFNPIIINVYGKTFDWVKVTVEDVQSGVSYEESREMYGDSVFFDISSYVQGFFDALESTIIDYSQKAVSDSKLGRKLDISIDVPNDSFCFSVFVIWGVMRIGERFNGSRKLTWFKNYPFSVSMYSATIGNVEVIVDGKQAEPIVLAGQGLWNLIPIDINATTTLVFNLPGNEFSASVFDHTFDVPFKELMNTPTKIECTIDNSECGIYLRWINRHGMYCYWLFLPGEETRQVSNDGEFIRNIMQSYSFISGYHGGSGRHQRKSESITLPVCASLVDSDTYNFLFELATSPVVDMFCGYQDGVAQWMGVNVSVENYVKTSASLQDFVCTIVLPELNLQSL</sequence>
<dbReference type="EMBL" id="JAPZVM010000017">
    <property type="protein sequence ID" value="MCZ8373653.1"/>
    <property type="molecule type" value="Genomic_DNA"/>
</dbReference>
<dbReference type="RefSeq" id="WP_269878992.1">
    <property type="nucleotide sequence ID" value="NZ_JAPZVM010000017.1"/>
</dbReference>
<keyword evidence="2" id="KW-1185">Reference proteome</keyword>